<keyword evidence="3" id="KW-1185">Reference proteome</keyword>
<dbReference type="Gene3D" id="3.80.10.10">
    <property type="entry name" value="Ribonuclease Inhibitor"/>
    <property type="match status" value="1"/>
</dbReference>
<reference evidence="2 3" key="1">
    <citation type="submission" date="2018-04" db="EMBL/GenBank/DDBJ databases">
        <authorList>
            <person name="Zhang X."/>
            <person name="Yuan J."/>
            <person name="Li F."/>
            <person name="Xiang J."/>
        </authorList>
    </citation>
    <scope>NUCLEOTIDE SEQUENCE [LARGE SCALE GENOMIC DNA]</scope>
    <source>
        <tissue evidence="2">Muscle</tissue>
    </source>
</reference>
<dbReference type="Proteomes" id="UP000283509">
    <property type="component" value="Unassembled WGS sequence"/>
</dbReference>
<evidence type="ECO:0000313" key="2">
    <source>
        <dbReference type="EMBL" id="ROT77123.1"/>
    </source>
</evidence>
<evidence type="ECO:0000256" key="1">
    <source>
        <dbReference type="SAM" id="MobiDB-lite"/>
    </source>
</evidence>
<name>A0A423TL01_PENVA</name>
<accession>A0A423TL01</accession>
<proteinExistence type="predicted"/>
<sequence length="375" mass="40864">MCWGLPHPQKLNAASSPEEDEAVSKSSGFTDQSVVIVMVVVTIRLTCVRVNFQRRPRSPCHSSARRGSSNMQAKLLLSLAAAAALSVLSAQNAAAQSAGCDTNDGIVCFGDMSVEQIQHFLKKYSVITGVWDLKTFRIDSNPSIEYLPAGLLADLRFSEVRITSCPKLSRVEDITGASSATLKEILFVGTALTEMPALTAPHVTKMTIIQPTTLTVSRSALSGMRSLQEIHIESASVMPLAFYDLKNVQTVRITSMPQETVRAQSFSFDSPALKEVLLFNDAHGWKGQAQPGAYQGFPKGSRLRVIESETIAKEVYIGVLTGGGILDIPEPFDCDCRLAWLRLSPWVKQARVRCLTSTHPNDLENTPESDYSGCL</sequence>
<dbReference type="AlphaFoldDB" id="A0A423TL01"/>
<evidence type="ECO:0008006" key="4">
    <source>
        <dbReference type="Google" id="ProtNLM"/>
    </source>
</evidence>
<comment type="caution">
    <text evidence="2">The sequence shown here is derived from an EMBL/GenBank/DDBJ whole genome shotgun (WGS) entry which is preliminary data.</text>
</comment>
<protein>
    <recommendedName>
        <fullName evidence="4">Oplophorus-luciferin 2-monooxygenase non-catalytic subunit</fullName>
    </recommendedName>
</protein>
<evidence type="ECO:0000313" key="3">
    <source>
        <dbReference type="Proteomes" id="UP000283509"/>
    </source>
</evidence>
<gene>
    <name evidence="2" type="ORF">C7M84_004285</name>
</gene>
<feature type="region of interest" description="Disordered" evidence="1">
    <location>
        <begin position="1"/>
        <end position="25"/>
    </location>
</feature>
<dbReference type="OrthoDB" id="6352898at2759"/>
<dbReference type="InterPro" id="IPR032675">
    <property type="entry name" value="LRR_dom_sf"/>
</dbReference>
<organism evidence="2 3">
    <name type="scientific">Penaeus vannamei</name>
    <name type="common">Whiteleg shrimp</name>
    <name type="synonym">Litopenaeus vannamei</name>
    <dbReference type="NCBI Taxonomy" id="6689"/>
    <lineage>
        <taxon>Eukaryota</taxon>
        <taxon>Metazoa</taxon>
        <taxon>Ecdysozoa</taxon>
        <taxon>Arthropoda</taxon>
        <taxon>Crustacea</taxon>
        <taxon>Multicrustacea</taxon>
        <taxon>Malacostraca</taxon>
        <taxon>Eumalacostraca</taxon>
        <taxon>Eucarida</taxon>
        <taxon>Decapoda</taxon>
        <taxon>Dendrobranchiata</taxon>
        <taxon>Penaeoidea</taxon>
        <taxon>Penaeidae</taxon>
        <taxon>Penaeus</taxon>
    </lineage>
</organism>
<reference evidence="2 3" key="2">
    <citation type="submission" date="2019-01" db="EMBL/GenBank/DDBJ databases">
        <title>The decoding of complex shrimp genome reveals the adaptation for benthos swimmer, frequently molting mechanism and breeding impact on genome.</title>
        <authorList>
            <person name="Sun Y."/>
            <person name="Gao Y."/>
            <person name="Yu Y."/>
        </authorList>
    </citation>
    <scope>NUCLEOTIDE SEQUENCE [LARGE SCALE GENOMIC DNA]</scope>
    <source>
        <tissue evidence="2">Muscle</tissue>
    </source>
</reference>
<dbReference type="EMBL" id="QCYY01001567">
    <property type="protein sequence ID" value="ROT77123.1"/>
    <property type="molecule type" value="Genomic_DNA"/>
</dbReference>